<proteinExistence type="predicted"/>
<protein>
    <recommendedName>
        <fullName evidence="3">Membrane or secreted protein</fullName>
    </recommendedName>
</protein>
<dbReference type="PROSITE" id="PS51257">
    <property type="entry name" value="PROKAR_LIPOPROTEIN"/>
    <property type="match status" value="1"/>
</dbReference>
<comment type="caution">
    <text evidence="1">The sequence shown here is derived from an EMBL/GenBank/DDBJ whole genome shotgun (WGS) entry which is preliminary data.</text>
</comment>
<name>A0A5C6CBN9_9BACT</name>
<keyword evidence="2" id="KW-1185">Reference proteome</keyword>
<gene>
    <name evidence="1" type="ORF">Pla144_48690</name>
</gene>
<reference evidence="1 2" key="1">
    <citation type="submission" date="2019-02" db="EMBL/GenBank/DDBJ databases">
        <title>Deep-cultivation of Planctomycetes and their phenomic and genomic characterization uncovers novel biology.</title>
        <authorList>
            <person name="Wiegand S."/>
            <person name="Jogler M."/>
            <person name="Boedeker C."/>
            <person name="Pinto D."/>
            <person name="Vollmers J."/>
            <person name="Rivas-Marin E."/>
            <person name="Kohn T."/>
            <person name="Peeters S.H."/>
            <person name="Heuer A."/>
            <person name="Rast P."/>
            <person name="Oberbeckmann S."/>
            <person name="Bunk B."/>
            <person name="Jeske O."/>
            <person name="Meyerdierks A."/>
            <person name="Storesund J.E."/>
            <person name="Kallscheuer N."/>
            <person name="Luecker S."/>
            <person name="Lage O.M."/>
            <person name="Pohl T."/>
            <person name="Merkel B.J."/>
            <person name="Hornburger P."/>
            <person name="Mueller R.-W."/>
            <person name="Bruemmer F."/>
            <person name="Labrenz M."/>
            <person name="Spormann A.M."/>
            <person name="Op Den Camp H."/>
            <person name="Overmann J."/>
            <person name="Amann R."/>
            <person name="Jetten M.S.M."/>
            <person name="Mascher T."/>
            <person name="Medema M.H."/>
            <person name="Devos D.P."/>
            <person name="Kaster A.-K."/>
            <person name="Ovreas L."/>
            <person name="Rohde M."/>
            <person name="Galperin M.Y."/>
            <person name="Jogler C."/>
        </authorList>
    </citation>
    <scope>NUCLEOTIDE SEQUENCE [LARGE SCALE GENOMIC DNA]</scope>
    <source>
        <strain evidence="1 2">Pla144</strain>
    </source>
</reference>
<accession>A0A5C6CBN9</accession>
<organism evidence="1 2">
    <name type="scientific">Bythopirellula polymerisocia</name>
    <dbReference type="NCBI Taxonomy" id="2528003"/>
    <lineage>
        <taxon>Bacteria</taxon>
        <taxon>Pseudomonadati</taxon>
        <taxon>Planctomycetota</taxon>
        <taxon>Planctomycetia</taxon>
        <taxon>Pirellulales</taxon>
        <taxon>Lacipirellulaceae</taxon>
        <taxon>Bythopirellula</taxon>
    </lineage>
</organism>
<dbReference type="RefSeq" id="WP_146453078.1">
    <property type="nucleotide sequence ID" value="NZ_SJPS01000013.1"/>
</dbReference>
<evidence type="ECO:0008006" key="3">
    <source>
        <dbReference type="Google" id="ProtNLM"/>
    </source>
</evidence>
<dbReference type="AlphaFoldDB" id="A0A5C6CBN9"/>
<sequence>MNRILYLAAGVGLLFTVASGCSPTIRMPRLLHPGTAAYQRYEAEQFDPYPQNDMGPAIVGGRPIDYQVPISPVRRARQPMPVGPWRMGSRY</sequence>
<dbReference type="OrthoDB" id="280528at2"/>
<evidence type="ECO:0000313" key="2">
    <source>
        <dbReference type="Proteomes" id="UP000318437"/>
    </source>
</evidence>
<evidence type="ECO:0000313" key="1">
    <source>
        <dbReference type="EMBL" id="TWU20816.1"/>
    </source>
</evidence>
<dbReference type="EMBL" id="SJPS01000013">
    <property type="protein sequence ID" value="TWU20816.1"/>
    <property type="molecule type" value="Genomic_DNA"/>
</dbReference>
<dbReference type="Proteomes" id="UP000318437">
    <property type="component" value="Unassembled WGS sequence"/>
</dbReference>